<dbReference type="STRING" id="937218.SAMN06297251_12264"/>
<accession>A0A1W2E8L9</accession>
<organism evidence="2 3">
    <name type="scientific">Fulvimarina manganoxydans</name>
    <dbReference type="NCBI Taxonomy" id="937218"/>
    <lineage>
        <taxon>Bacteria</taxon>
        <taxon>Pseudomonadati</taxon>
        <taxon>Pseudomonadota</taxon>
        <taxon>Alphaproteobacteria</taxon>
        <taxon>Hyphomicrobiales</taxon>
        <taxon>Aurantimonadaceae</taxon>
        <taxon>Fulvimarina</taxon>
    </lineage>
</organism>
<gene>
    <name evidence="2" type="ORF">SAMN06297251_12264</name>
</gene>
<proteinExistence type="predicted"/>
<reference evidence="2 3" key="1">
    <citation type="submission" date="2017-04" db="EMBL/GenBank/DDBJ databases">
        <authorList>
            <person name="Afonso C.L."/>
            <person name="Miller P.J."/>
            <person name="Scott M.A."/>
            <person name="Spackman E."/>
            <person name="Goraichik I."/>
            <person name="Dimitrov K.M."/>
            <person name="Suarez D.L."/>
            <person name="Swayne D.E."/>
        </authorList>
    </citation>
    <scope>NUCLEOTIDE SEQUENCE [LARGE SCALE GENOMIC DNA]</scope>
    <source>
        <strain evidence="2 3">CGMCC 1.10972</strain>
    </source>
</reference>
<keyword evidence="3" id="KW-1185">Reference proteome</keyword>
<evidence type="ECO:0000313" key="3">
    <source>
        <dbReference type="Proteomes" id="UP000192656"/>
    </source>
</evidence>
<evidence type="ECO:0000313" key="2">
    <source>
        <dbReference type="EMBL" id="SMD05782.1"/>
    </source>
</evidence>
<protein>
    <submittedName>
        <fullName evidence="2">Uncharacterized protein</fullName>
    </submittedName>
</protein>
<sequence length="175" mass="19179">MRFAGRSIPRSTSASDAVAFDFAAAERVKRIDPGRTLARRRDDALPFLGHTAFAGGPLLLDTCVYLDQMKGTAPDAVDRLADIRIVNHLMVAVQELIFAIGFLSEDDPRMPNVKAAIKRIVEAMPRHRLFVPDADVMGRPPSLPASSPERRAMPRTIGPRRSTTAPCSCRRKSSA</sequence>
<evidence type="ECO:0000256" key="1">
    <source>
        <dbReference type="SAM" id="MobiDB-lite"/>
    </source>
</evidence>
<dbReference type="AlphaFoldDB" id="A0A1W2E8L9"/>
<dbReference type="Proteomes" id="UP000192656">
    <property type="component" value="Unassembled WGS sequence"/>
</dbReference>
<feature type="region of interest" description="Disordered" evidence="1">
    <location>
        <begin position="135"/>
        <end position="175"/>
    </location>
</feature>
<dbReference type="EMBL" id="FWXR01000022">
    <property type="protein sequence ID" value="SMD05782.1"/>
    <property type="molecule type" value="Genomic_DNA"/>
</dbReference>
<name>A0A1W2E8L9_9HYPH</name>